<dbReference type="AlphaFoldDB" id="A0A0H3B2Z1"/>
<dbReference type="InterPro" id="IPR021808">
    <property type="entry name" value="DUF3383"/>
</dbReference>
<organism evidence="1">
    <name type="scientific">Yersinia pseudotuberculosis serotype O:3 (strain YPIII)</name>
    <dbReference type="NCBI Taxonomy" id="502800"/>
    <lineage>
        <taxon>Bacteria</taxon>
        <taxon>Pseudomonadati</taxon>
        <taxon>Pseudomonadota</taxon>
        <taxon>Gammaproteobacteria</taxon>
        <taxon>Enterobacterales</taxon>
        <taxon>Yersiniaceae</taxon>
        <taxon>Yersinia</taxon>
    </lineage>
</organism>
<dbReference type="RefSeq" id="WP_012303820.1">
    <property type="nucleotide sequence ID" value="NZ_CP009792.1"/>
</dbReference>
<gene>
    <name evidence="1" type="ordered locus">YPK_1233</name>
</gene>
<dbReference type="KEGG" id="ypy:YPK_1233"/>
<dbReference type="PATRIC" id="fig|502800.11.peg.1868"/>
<evidence type="ECO:0000313" key="1">
    <source>
        <dbReference type="EMBL" id="ACA67531.1"/>
    </source>
</evidence>
<dbReference type="Pfam" id="PF11863">
    <property type="entry name" value="DUF3383"/>
    <property type="match status" value="1"/>
</dbReference>
<sequence length="504" mass="54712">MSIDLSKYVDIISGVVGGNSVRARELILRIFSRNNLISPDSILEFNNANSVLSYFGVESEEYKRAVKYFSYISPSIVQPSKISFARDQREISDSLFLGKSGAYKLDNILPLSGTISGNLDGVKFTTLEMTFENDESLNSVARTIQGEISAAGIELAPQMFQVSASYNATSARFELIVGGEDSETPISVKLTIDPGEIADALGLSDGTAIMGIYAALNPVESVAAADDISNNYGSFLFMSDDNLETSIELAEANAAKNVMFMYLLGCTAASASAYYDALKSIASVGLTLIATENTDFDDQIPGTLMAATNYDGRNSVINYMYRQIPGVTPKVTTTLLSDTYDKLRINYYGRTQTAGQKIDFYQRGILMGGATAPVDMNVHANEQWLKDVCAAALLSLQLSLGRIPANISGQAQILTALQESINAALNNGVISVGKTFDIIQKLYITQLAGDDGAWQQVQNIGYWIDAVMRSTTTEDGRIEWQCVYTLIYSKDDAVRRIVGTHALI</sequence>
<protein>
    <submittedName>
        <fullName evidence="1">Uncharacterized protein</fullName>
    </submittedName>
</protein>
<proteinExistence type="predicted"/>
<dbReference type="EMBL" id="CP000950">
    <property type="protein sequence ID" value="ACA67531.1"/>
    <property type="molecule type" value="Genomic_DNA"/>
</dbReference>
<reference evidence="1" key="1">
    <citation type="submission" date="2008-02" db="EMBL/GenBank/DDBJ databases">
        <title>Complete sequence of Yersinia pseudotuberculosis YPIII.</title>
        <authorList>
            <consortium name="US DOE Joint Genome Institute"/>
            <person name="Challacombe J.F."/>
            <person name="Bruce D."/>
            <person name="Detter J.C."/>
            <person name="Green L."/>
            <person name="Land M."/>
            <person name="Munk C."/>
            <person name="Lindler L.E."/>
            <person name="Nikolich M.P."/>
            <person name="Brettin T."/>
        </authorList>
    </citation>
    <scope>NUCLEOTIDE SEQUENCE</scope>
    <source>
        <strain evidence="1">YPIII</strain>
    </source>
</reference>
<name>A0A0H3B2Z1_YERPY</name>
<accession>A0A0H3B2Z1</accession>